<protein>
    <submittedName>
        <fullName evidence="4">Uncharacterized protein LOC104215203</fullName>
    </submittedName>
</protein>
<dbReference type="PANTHER" id="PTHR46148">
    <property type="entry name" value="CHROMO DOMAIN-CONTAINING PROTEIN"/>
    <property type="match status" value="1"/>
</dbReference>
<evidence type="ECO:0000313" key="4">
    <source>
        <dbReference type="RefSeq" id="XP_009763259.1"/>
    </source>
</evidence>
<dbReference type="Proteomes" id="UP000189701">
    <property type="component" value="Unplaced"/>
</dbReference>
<dbReference type="eggNOG" id="KOG0017">
    <property type="taxonomic scope" value="Eukaryota"/>
</dbReference>
<reference evidence="4" key="2">
    <citation type="submission" date="2025-08" db="UniProtKB">
        <authorList>
            <consortium name="RefSeq"/>
        </authorList>
    </citation>
    <scope>IDENTIFICATION</scope>
    <source>
        <tissue evidence="4">Leaf</tissue>
    </source>
</reference>
<dbReference type="InterPro" id="IPR056924">
    <property type="entry name" value="SH3_Tf2-1"/>
</dbReference>
<dbReference type="PANTHER" id="PTHR46148:SF58">
    <property type="entry name" value="RETROTRANSPOSON PROTEIN"/>
    <property type="match status" value="1"/>
</dbReference>
<sequence length="304" mass="34191">MRPDYERKSRLRGHIQTNCRSSRQGKGRGITHPSSSAAAISTTPPPAQGTPVPARRGATRGSTRSLGGPNRFYAVRGHQSSEASLDIVTGILIIQSHDVYALIDPSSSLSYVTPYVAMEFGIESEQLHESFFVSIPVGGSIVAVQVYRDCVVTVSPKNCVMHFGKKGKLSPRYVGPYRIIQRIGQVAYKLELPHEMSLVHLVFHMSMLKKVVGDLSLIVPVETIEVNEELNYDEIPVAILNRQVRKLRNKEIASVKVLWQNQQVEEATWEAEEEMKRKYAHLFEYLCNCVYEIVACKIMYHLYS</sequence>
<dbReference type="OrthoDB" id="1304922at2759"/>
<name>A0A1U7VLN5_NICSY</name>
<evidence type="ECO:0000256" key="1">
    <source>
        <dbReference type="SAM" id="MobiDB-lite"/>
    </source>
</evidence>
<feature type="compositionally biased region" description="Low complexity" evidence="1">
    <location>
        <begin position="33"/>
        <end position="42"/>
    </location>
</feature>
<evidence type="ECO:0000313" key="3">
    <source>
        <dbReference type="Proteomes" id="UP000189701"/>
    </source>
</evidence>
<reference evidence="3" key="1">
    <citation type="journal article" date="2013" name="Genome Biol.">
        <title>Reference genomes and transcriptomes of Nicotiana sylvestris and Nicotiana tomentosiformis.</title>
        <authorList>
            <person name="Sierro N."/>
            <person name="Battey J.N."/>
            <person name="Ouadi S."/>
            <person name="Bovet L."/>
            <person name="Goepfert S."/>
            <person name="Bakaher N."/>
            <person name="Peitsch M.C."/>
            <person name="Ivanov N.V."/>
        </authorList>
    </citation>
    <scope>NUCLEOTIDE SEQUENCE [LARGE SCALE GENOMIC DNA]</scope>
</reference>
<dbReference type="RefSeq" id="XP_009763259.1">
    <property type="nucleotide sequence ID" value="XM_009764957.1"/>
</dbReference>
<keyword evidence="3" id="KW-1185">Reference proteome</keyword>
<dbReference type="AlphaFoldDB" id="A0A1U7VLN5"/>
<organism evidence="3 4">
    <name type="scientific">Nicotiana sylvestris</name>
    <name type="common">Wood tobacco</name>
    <name type="synonym">South American tobacco</name>
    <dbReference type="NCBI Taxonomy" id="4096"/>
    <lineage>
        <taxon>Eukaryota</taxon>
        <taxon>Viridiplantae</taxon>
        <taxon>Streptophyta</taxon>
        <taxon>Embryophyta</taxon>
        <taxon>Tracheophyta</taxon>
        <taxon>Spermatophyta</taxon>
        <taxon>Magnoliopsida</taxon>
        <taxon>eudicotyledons</taxon>
        <taxon>Gunneridae</taxon>
        <taxon>Pentapetalae</taxon>
        <taxon>asterids</taxon>
        <taxon>lamiids</taxon>
        <taxon>Solanales</taxon>
        <taxon>Solanaceae</taxon>
        <taxon>Nicotianoideae</taxon>
        <taxon>Nicotianeae</taxon>
        <taxon>Nicotiana</taxon>
    </lineage>
</organism>
<proteinExistence type="predicted"/>
<feature type="region of interest" description="Disordered" evidence="1">
    <location>
        <begin position="1"/>
        <end position="72"/>
    </location>
</feature>
<feature type="domain" description="Tf2-1-like SH3-like" evidence="2">
    <location>
        <begin position="154"/>
        <end position="211"/>
    </location>
</feature>
<accession>A0A1U7VLN5</accession>
<gene>
    <name evidence="4" type="primary">LOC104215203</name>
</gene>
<evidence type="ECO:0000259" key="2">
    <source>
        <dbReference type="Pfam" id="PF24626"/>
    </source>
</evidence>
<feature type="compositionally biased region" description="Polar residues" evidence="1">
    <location>
        <begin position="15"/>
        <end position="24"/>
    </location>
</feature>
<dbReference type="Pfam" id="PF24626">
    <property type="entry name" value="SH3_Tf2-1"/>
    <property type="match status" value="1"/>
</dbReference>